<dbReference type="PANTHER" id="PTHR43785:SF12">
    <property type="entry name" value="TYPE-1 GLUTAMINE SYNTHETASE 2"/>
    <property type="match status" value="1"/>
</dbReference>
<dbReference type="Gene3D" id="3.30.590.10">
    <property type="entry name" value="Glutamine synthetase/guanido kinase, catalytic domain"/>
    <property type="match status" value="1"/>
</dbReference>
<evidence type="ECO:0000256" key="1">
    <source>
        <dbReference type="ARBA" id="ARBA00022598"/>
    </source>
</evidence>
<keyword evidence="6" id="KW-1185">Reference proteome</keyword>
<proteinExistence type="inferred from homology"/>
<evidence type="ECO:0000313" key="6">
    <source>
        <dbReference type="Proteomes" id="UP000630805"/>
    </source>
</evidence>
<evidence type="ECO:0000259" key="4">
    <source>
        <dbReference type="PROSITE" id="PS51987"/>
    </source>
</evidence>
<keyword evidence="1" id="KW-0436">Ligase</keyword>
<dbReference type="InterPro" id="IPR014746">
    <property type="entry name" value="Gln_synth/guanido_kin_cat_dom"/>
</dbReference>
<reference evidence="5 6" key="1">
    <citation type="submission" date="2020-06" db="EMBL/GenBank/DDBJ databases">
        <authorList>
            <person name="Cao W.R."/>
        </authorList>
    </citation>
    <scope>NUCLEOTIDE SEQUENCE [LARGE SCALE GENOMIC DNA]</scope>
    <source>
        <strain evidence="5 6">B1Z28</strain>
    </source>
</reference>
<dbReference type="Pfam" id="PF00120">
    <property type="entry name" value="Gln-synt_C"/>
    <property type="match status" value="1"/>
</dbReference>
<name>A0ABX2PVN0_9RHOB</name>
<accession>A0ABX2PVN0</accession>
<dbReference type="PROSITE" id="PS51987">
    <property type="entry name" value="GS_CATALYTIC"/>
    <property type="match status" value="1"/>
</dbReference>
<dbReference type="PANTHER" id="PTHR43785">
    <property type="entry name" value="GAMMA-GLUTAMYLPUTRESCINE SYNTHETASE"/>
    <property type="match status" value="1"/>
</dbReference>
<comment type="caution">
    <text evidence="5">The sequence shown here is derived from an EMBL/GenBank/DDBJ whole genome shotgun (WGS) entry which is preliminary data.</text>
</comment>
<organism evidence="5 6">
    <name type="scientific">Ruegeria haliotis</name>
    <dbReference type="NCBI Taxonomy" id="2747601"/>
    <lineage>
        <taxon>Bacteria</taxon>
        <taxon>Pseudomonadati</taxon>
        <taxon>Pseudomonadota</taxon>
        <taxon>Alphaproteobacteria</taxon>
        <taxon>Rhodobacterales</taxon>
        <taxon>Roseobacteraceae</taxon>
        <taxon>Ruegeria</taxon>
    </lineage>
</organism>
<dbReference type="InterPro" id="IPR008146">
    <property type="entry name" value="Gln_synth_cat_dom"/>
</dbReference>
<feature type="domain" description="GS catalytic" evidence="4">
    <location>
        <begin position="1"/>
        <end position="115"/>
    </location>
</feature>
<sequence length="115" mass="13013">MHGGNHKARRIEHRLAGADANPYLVTLAILAAALDGMDQKLEPPSPVKGSCYDQGYPNVVANLQDALRLFETSDWITTILPLLFREAFINCKRQELSVFQNQITDLEIETYRDRI</sequence>
<comment type="similarity">
    <text evidence="2 3">Belongs to the glutamine synthetase family.</text>
</comment>
<dbReference type="Proteomes" id="UP000630805">
    <property type="component" value="Unassembled WGS sequence"/>
</dbReference>
<evidence type="ECO:0000313" key="5">
    <source>
        <dbReference type="EMBL" id="NVO57411.1"/>
    </source>
</evidence>
<dbReference type="SUPFAM" id="SSF55931">
    <property type="entry name" value="Glutamine synthetase/guanido kinase"/>
    <property type="match status" value="1"/>
</dbReference>
<evidence type="ECO:0000256" key="2">
    <source>
        <dbReference type="PROSITE-ProRule" id="PRU01331"/>
    </source>
</evidence>
<gene>
    <name evidence="5" type="ORF">HW561_16570</name>
</gene>
<dbReference type="RefSeq" id="WP_176866482.1">
    <property type="nucleotide sequence ID" value="NZ_JABXWT010000011.1"/>
</dbReference>
<protein>
    <recommendedName>
        <fullName evidence="4">GS catalytic domain-containing protein</fullName>
    </recommendedName>
</protein>
<dbReference type="EMBL" id="JABXWT010000011">
    <property type="protein sequence ID" value="NVO57411.1"/>
    <property type="molecule type" value="Genomic_DNA"/>
</dbReference>
<evidence type="ECO:0000256" key="3">
    <source>
        <dbReference type="RuleBase" id="RU000384"/>
    </source>
</evidence>